<feature type="domain" description="Ketoreductase" evidence="7">
    <location>
        <begin position="6"/>
        <end position="182"/>
    </location>
</feature>
<organism evidence="8">
    <name type="scientific">candidate division WOR-3 bacterium</name>
    <dbReference type="NCBI Taxonomy" id="2052148"/>
    <lineage>
        <taxon>Bacteria</taxon>
        <taxon>Bacteria division WOR-3</taxon>
    </lineage>
</organism>
<dbReference type="NCBIfam" id="NF009466">
    <property type="entry name" value="PRK12826.1-2"/>
    <property type="match status" value="1"/>
</dbReference>
<keyword evidence="3 6" id="KW-0560">Oxidoreductase</keyword>
<dbReference type="EMBL" id="DTHJ01000010">
    <property type="protein sequence ID" value="HHS62099.1"/>
    <property type="molecule type" value="Genomic_DNA"/>
</dbReference>
<dbReference type="GO" id="GO:0004316">
    <property type="term" value="F:3-oxoacyl-[acyl-carrier-protein] reductase (NADPH) activity"/>
    <property type="evidence" value="ECO:0007669"/>
    <property type="project" value="UniProtKB-UniRule"/>
</dbReference>
<evidence type="ECO:0000313" key="8">
    <source>
        <dbReference type="EMBL" id="HHS62099.1"/>
    </source>
</evidence>
<reference evidence="8" key="1">
    <citation type="journal article" date="2020" name="mSystems">
        <title>Genome- and Community-Level Interaction Insights into Carbon Utilization and Element Cycling Functions of Hydrothermarchaeota in Hydrothermal Sediment.</title>
        <authorList>
            <person name="Zhou Z."/>
            <person name="Liu Y."/>
            <person name="Xu W."/>
            <person name="Pan J."/>
            <person name="Luo Z.H."/>
            <person name="Li M."/>
        </authorList>
    </citation>
    <scope>NUCLEOTIDE SEQUENCE [LARGE SCALE GENOMIC DNA]</scope>
    <source>
        <strain evidence="8">SpSt-783</strain>
    </source>
</reference>
<dbReference type="InterPro" id="IPR002347">
    <property type="entry name" value="SDR_fam"/>
</dbReference>
<feature type="binding site" evidence="5">
    <location>
        <position position="184"/>
    </location>
    <ligand>
        <name>NADP(+)</name>
        <dbReference type="ChEBI" id="CHEBI:58349"/>
    </ligand>
</feature>
<dbReference type="PANTHER" id="PTHR42760:SF133">
    <property type="entry name" value="3-OXOACYL-[ACYL-CARRIER-PROTEIN] REDUCTASE"/>
    <property type="match status" value="1"/>
</dbReference>
<evidence type="ECO:0000256" key="3">
    <source>
        <dbReference type="ARBA" id="ARBA00023002"/>
    </source>
</evidence>
<name>A0A7C6AF39_UNCW3</name>
<dbReference type="InterPro" id="IPR057326">
    <property type="entry name" value="KR_dom"/>
</dbReference>
<dbReference type="EC" id="1.1.1.100" evidence="6"/>
<feature type="active site" description="Proton acceptor" evidence="4">
    <location>
        <position position="151"/>
    </location>
</feature>
<dbReference type="PRINTS" id="PR00080">
    <property type="entry name" value="SDRFAMILY"/>
</dbReference>
<accession>A0A7C6AF39</accession>
<dbReference type="AlphaFoldDB" id="A0A7C6AF39"/>
<dbReference type="InterPro" id="IPR036291">
    <property type="entry name" value="NAD(P)-bd_dom_sf"/>
</dbReference>
<feature type="binding site" evidence="5">
    <location>
        <position position="86"/>
    </location>
    <ligand>
        <name>NADP(+)</name>
        <dbReference type="ChEBI" id="CHEBI:58349"/>
    </ligand>
</feature>
<dbReference type="CDD" id="cd05333">
    <property type="entry name" value="BKR_SDR_c"/>
    <property type="match status" value="1"/>
</dbReference>
<dbReference type="InterPro" id="IPR011284">
    <property type="entry name" value="3oxo_ACP_reduc"/>
</dbReference>
<protein>
    <recommendedName>
        <fullName evidence="6">3-oxoacyl-[acyl-carrier-protein] reductase</fullName>
        <ecNumber evidence="6">1.1.1.100</ecNumber>
    </recommendedName>
</protein>
<proteinExistence type="inferred from homology"/>
<comment type="catalytic activity">
    <reaction evidence="6">
        <text>a (3R)-hydroxyacyl-[ACP] + NADP(+) = a 3-oxoacyl-[ACP] + NADPH + H(+)</text>
        <dbReference type="Rhea" id="RHEA:17397"/>
        <dbReference type="Rhea" id="RHEA-COMP:9916"/>
        <dbReference type="Rhea" id="RHEA-COMP:9945"/>
        <dbReference type="ChEBI" id="CHEBI:15378"/>
        <dbReference type="ChEBI" id="CHEBI:57783"/>
        <dbReference type="ChEBI" id="CHEBI:58349"/>
        <dbReference type="ChEBI" id="CHEBI:78776"/>
        <dbReference type="ChEBI" id="CHEBI:78827"/>
        <dbReference type="EC" id="1.1.1.100"/>
    </reaction>
</comment>
<sequence>MALEGKIAVVTGGASGIGAAIAKRFIENGAFSIILDVVEELGKAFVSQFNQKAKFYCLNIADEKLVNETIDGIINEFSKIDILVNNAGITNDKLLLRMTKEDWEKVINVNLTGTFLLTKAVVKYMMKQRFGKIINIASVIGLIGNAGQANYAASKAGIIGFTKSCAKEFASRNITVNAIAPGFIETRMTEKLSEEVKQAYFKLIPLGRFGKPEDVANLALFLASDQADYITGQVIAIDGGMVM</sequence>
<comment type="pathway">
    <text evidence="6">Lipid metabolism; fatty acid biosynthesis.</text>
</comment>
<dbReference type="FunFam" id="3.40.50.720:FF:000115">
    <property type="entry name" value="3-oxoacyl-[acyl-carrier-protein] reductase FabG"/>
    <property type="match status" value="1"/>
</dbReference>
<dbReference type="PRINTS" id="PR00081">
    <property type="entry name" value="GDHRDH"/>
</dbReference>
<comment type="similarity">
    <text evidence="1 6">Belongs to the short-chain dehydrogenases/reductases (SDR) family.</text>
</comment>
<keyword evidence="6" id="KW-0444">Lipid biosynthesis</keyword>
<keyword evidence="6" id="KW-0276">Fatty acid metabolism</keyword>
<gene>
    <name evidence="8" type="primary">fabG</name>
    <name evidence="8" type="ORF">ENV70_00580</name>
</gene>
<evidence type="ECO:0000256" key="4">
    <source>
        <dbReference type="PIRSR" id="PIRSR611284-1"/>
    </source>
</evidence>
<evidence type="ECO:0000259" key="7">
    <source>
        <dbReference type="SMART" id="SM00822"/>
    </source>
</evidence>
<dbReference type="Gene3D" id="3.40.50.720">
    <property type="entry name" value="NAD(P)-binding Rossmann-like Domain"/>
    <property type="match status" value="1"/>
</dbReference>
<evidence type="ECO:0000256" key="2">
    <source>
        <dbReference type="ARBA" id="ARBA00022857"/>
    </source>
</evidence>
<dbReference type="SUPFAM" id="SSF51735">
    <property type="entry name" value="NAD(P)-binding Rossmann-fold domains"/>
    <property type="match status" value="1"/>
</dbReference>
<dbReference type="GO" id="GO:0006633">
    <property type="term" value="P:fatty acid biosynthetic process"/>
    <property type="evidence" value="ECO:0007669"/>
    <property type="project" value="UniProtKB-UniPathway"/>
</dbReference>
<dbReference type="NCBIfam" id="TIGR01830">
    <property type="entry name" value="3oxo_ACP_reduc"/>
    <property type="match status" value="1"/>
</dbReference>
<dbReference type="Pfam" id="PF13561">
    <property type="entry name" value="adh_short_C2"/>
    <property type="match status" value="1"/>
</dbReference>
<evidence type="ECO:0000256" key="1">
    <source>
        <dbReference type="ARBA" id="ARBA00006484"/>
    </source>
</evidence>
<dbReference type="GO" id="GO:0051287">
    <property type="term" value="F:NAD binding"/>
    <property type="evidence" value="ECO:0007669"/>
    <property type="project" value="UniProtKB-UniRule"/>
</dbReference>
<dbReference type="SMART" id="SM00822">
    <property type="entry name" value="PKS_KR"/>
    <property type="match status" value="1"/>
</dbReference>
<keyword evidence="6" id="KW-0443">Lipid metabolism</keyword>
<dbReference type="PANTHER" id="PTHR42760">
    <property type="entry name" value="SHORT-CHAIN DEHYDROGENASES/REDUCTASES FAMILY MEMBER"/>
    <property type="match status" value="1"/>
</dbReference>
<comment type="caution">
    <text evidence="8">The sequence shown here is derived from an EMBL/GenBank/DDBJ whole genome shotgun (WGS) entry which is preliminary data.</text>
</comment>
<comment type="subunit">
    <text evidence="6">Homotetramer.</text>
</comment>
<comment type="function">
    <text evidence="6">Catalyzes the NADPH-dependent reduction of beta-ketoacyl-ACP substrates to beta-hydroxyacyl-ACP products, the first reductive step in the elongation cycle of fatty acid biosynthesis.</text>
</comment>
<keyword evidence="2 5" id="KW-0521">NADP</keyword>
<keyword evidence="6" id="KW-0275">Fatty acid biosynthesis</keyword>
<evidence type="ECO:0000256" key="6">
    <source>
        <dbReference type="RuleBase" id="RU366074"/>
    </source>
</evidence>
<feature type="binding site" evidence="5">
    <location>
        <begin position="151"/>
        <end position="155"/>
    </location>
    <ligand>
        <name>NADP(+)</name>
        <dbReference type="ChEBI" id="CHEBI:58349"/>
    </ligand>
</feature>
<dbReference type="UniPathway" id="UPA00094"/>
<evidence type="ECO:0000256" key="5">
    <source>
        <dbReference type="PIRSR" id="PIRSR611284-2"/>
    </source>
</evidence>
<dbReference type="NCBIfam" id="NF005559">
    <property type="entry name" value="PRK07231.1"/>
    <property type="match status" value="1"/>
</dbReference>